<sequence>MVVLVGSRCIFRWNDRDQSSGVVVLVFGDCAEWIFLCDQAALVVVGLEVFRTVRIDFGDQSSLIVVGVDLFAAISVGNRDAALVIPGVEESKGTPIMFLYVLRKGQLLVKPFR</sequence>
<proteinExistence type="predicted"/>
<organism evidence="1 2">
    <name type="scientific">Pseudomonas mandelii PD30</name>
    <dbReference type="NCBI Taxonomy" id="1419583"/>
    <lineage>
        <taxon>Bacteria</taxon>
        <taxon>Pseudomonadati</taxon>
        <taxon>Pseudomonadota</taxon>
        <taxon>Gammaproteobacteria</taxon>
        <taxon>Pseudomonadales</taxon>
        <taxon>Pseudomonadaceae</taxon>
        <taxon>Pseudomonas</taxon>
    </lineage>
</organism>
<protein>
    <submittedName>
        <fullName evidence="1">Uncharacterized protein</fullName>
    </submittedName>
</protein>
<comment type="caution">
    <text evidence="1">The sequence shown here is derived from an EMBL/GenBank/DDBJ whole genome shotgun (WGS) entry which is preliminary data.</text>
</comment>
<gene>
    <name evidence="1" type="ORF">V466_18365</name>
</gene>
<accession>A0A059KZL7</accession>
<reference evidence="1 2" key="1">
    <citation type="submission" date="2013-12" db="EMBL/GenBank/DDBJ databases">
        <authorList>
            <person name="Formusa P.A."/>
            <person name="Habash M."/>
            <person name="Lee H."/>
            <person name="Trevors J.T."/>
        </authorList>
    </citation>
    <scope>NUCLEOTIDE SEQUENCE [LARGE SCALE GENOMIC DNA]</scope>
    <source>
        <strain evidence="1 2">PD30</strain>
    </source>
</reference>
<name>A0A059KZL7_9PSED</name>
<evidence type="ECO:0000313" key="1">
    <source>
        <dbReference type="EMBL" id="KDD67533.1"/>
    </source>
</evidence>
<dbReference type="Proteomes" id="UP000026739">
    <property type="component" value="Unassembled WGS sequence"/>
</dbReference>
<dbReference type="AlphaFoldDB" id="A0A059KZL7"/>
<dbReference type="EMBL" id="AZQQ01000084">
    <property type="protein sequence ID" value="KDD67533.1"/>
    <property type="molecule type" value="Genomic_DNA"/>
</dbReference>
<evidence type="ECO:0000313" key="2">
    <source>
        <dbReference type="Proteomes" id="UP000026739"/>
    </source>
</evidence>